<accession>A0SXQ0</accession>
<protein>
    <recommendedName>
        <fullName evidence="7">Lantibiotic</fullName>
    </recommendedName>
</protein>
<evidence type="ECO:0000256" key="1">
    <source>
        <dbReference type="ARBA" id="ARBA00009379"/>
    </source>
</evidence>
<dbReference type="GO" id="GO:0005576">
    <property type="term" value="C:extracellular region"/>
    <property type="evidence" value="ECO:0007669"/>
    <property type="project" value="InterPro"/>
</dbReference>
<gene>
    <name evidence="8" type="primary">mukA2</name>
</gene>
<evidence type="ECO:0000256" key="2">
    <source>
        <dbReference type="ARBA" id="ARBA00022529"/>
    </source>
</evidence>
<dbReference type="RefSeq" id="WP_002269377.1">
    <property type="nucleotide sequence ID" value="NZ_CP023477.1"/>
</dbReference>
<evidence type="ECO:0000256" key="7">
    <source>
        <dbReference type="RuleBase" id="RU362078"/>
    </source>
</evidence>
<evidence type="ECO:0000313" key="8">
    <source>
        <dbReference type="EMBL" id="ABK59355.1"/>
    </source>
</evidence>
<evidence type="ECO:0000256" key="6">
    <source>
        <dbReference type="ARBA" id="ARBA00023048"/>
    </source>
</evidence>
<dbReference type="GO" id="GO:0042742">
    <property type="term" value="P:defense response to bacterium"/>
    <property type="evidence" value="ECO:0007669"/>
    <property type="project" value="UniProtKB-UniRule"/>
</dbReference>
<name>A0SXQ0_STRMG</name>
<dbReference type="Pfam" id="PF04604">
    <property type="entry name" value="L_biotic_typeA"/>
    <property type="match status" value="1"/>
</dbReference>
<proteinExistence type="inferred from homology"/>
<organism evidence="8">
    <name type="scientific">Streptococcus mutans</name>
    <dbReference type="NCBI Taxonomy" id="1309"/>
    <lineage>
        <taxon>Bacteria</taxon>
        <taxon>Bacillati</taxon>
        <taxon>Bacillota</taxon>
        <taxon>Bacilli</taxon>
        <taxon>Lactobacillales</taxon>
        <taxon>Streptococcaceae</taxon>
        <taxon>Streptococcus</taxon>
    </lineage>
</organism>
<comment type="function">
    <text evidence="7">Lanthionine-containing peptide antibiotic (lantibiotic) active on Gram-positive bacteria. The bactericidal activity of lantibiotics is based on depolarization of energized bacterial cytoplasmic membranes, initiated by the formation of aqueous transmembrane pores.</text>
</comment>
<dbReference type="InterPro" id="IPR007682">
    <property type="entry name" value="Lantibiotic_typ-A_Lactobact"/>
</dbReference>
<keyword evidence="5 7" id="KW-0044">Antibiotic</keyword>
<sequence>MKQSDEMLELIQEVSLDELDQVIGGAGNGVIRTITQGCRMPNNMQVLFTC</sequence>
<evidence type="ECO:0000256" key="4">
    <source>
        <dbReference type="ARBA" id="ARBA00022789"/>
    </source>
</evidence>
<keyword evidence="4 7" id="KW-0425">Lantibiotic</keyword>
<evidence type="ECO:0000256" key="3">
    <source>
        <dbReference type="ARBA" id="ARBA00022784"/>
    </source>
</evidence>
<evidence type="ECO:0000256" key="5">
    <source>
        <dbReference type="ARBA" id="ARBA00023022"/>
    </source>
</evidence>
<comment type="similarity">
    <text evidence="1 7">Belongs to the type A lantibiotic family.</text>
</comment>
<keyword evidence="6 7" id="KW-0078">Bacteriocin</keyword>
<dbReference type="EMBL" id="EF060238">
    <property type="protein sequence ID" value="ABK59355.1"/>
    <property type="molecule type" value="Genomic_DNA"/>
</dbReference>
<dbReference type="NCBIfam" id="NF040664">
    <property type="entry name" value="HEC_x9_TCC_lant"/>
    <property type="match status" value="1"/>
</dbReference>
<keyword evidence="3" id="KW-0883">Thioether bond</keyword>
<reference evidence="8" key="1">
    <citation type="journal article" date="2007" name="Microbiology">
        <title>Isolation and partial characterization of the Streptococcus mutans type AII lantibiotic mutacin K8.</title>
        <authorList>
            <person name="Robson C.L."/>
            <person name="Wescombe P.A."/>
            <person name="Klesse N.A."/>
            <person name="Tagg J.R."/>
        </authorList>
    </citation>
    <scope>NUCLEOTIDE SEQUENCE</scope>
</reference>
<dbReference type="GO" id="GO:0031640">
    <property type="term" value="P:killing of cells of another organism"/>
    <property type="evidence" value="ECO:0007669"/>
    <property type="project" value="UniProtKB-UniRule"/>
</dbReference>
<keyword evidence="2 7" id="KW-0929">Antimicrobial</keyword>
<comment type="PTM">
    <text evidence="7">Maturation of lantibiotics involves the enzymatic conversion of Thr, and Ser into dehydrated AA and the formation of thioether bonds with cysteine. This is followed by membrane translocation and cleavage of the modified precursor.</text>
</comment>
<dbReference type="AlphaFoldDB" id="A0SXQ0"/>
<dbReference type="GO" id="GO:0005102">
    <property type="term" value="F:signaling receptor binding"/>
    <property type="evidence" value="ECO:0007669"/>
    <property type="project" value="UniProtKB-KW"/>
</dbReference>